<dbReference type="EMBL" id="CACVKT020001464">
    <property type="protein sequence ID" value="CAC5368325.1"/>
    <property type="molecule type" value="Genomic_DNA"/>
</dbReference>
<evidence type="ECO:0000313" key="2">
    <source>
        <dbReference type="EMBL" id="CAC5368325.1"/>
    </source>
</evidence>
<feature type="region of interest" description="Disordered" evidence="1">
    <location>
        <begin position="1"/>
        <end position="41"/>
    </location>
</feature>
<proteinExistence type="predicted"/>
<dbReference type="OrthoDB" id="8906575at2759"/>
<organism evidence="2 3">
    <name type="scientific">Mytilus coruscus</name>
    <name type="common">Sea mussel</name>
    <dbReference type="NCBI Taxonomy" id="42192"/>
    <lineage>
        <taxon>Eukaryota</taxon>
        <taxon>Metazoa</taxon>
        <taxon>Spiralia</taxon>
        <taxon>Lophotrochozoa</taxon>
        <taxon>Mollusca</taxon>
        <taxon>Bivalvia</taxon>
        <taxon>Autobranchia</taxon>
        <taxon>Pteriomorphia</taxon>
        <taxon>Mytilida</taxon>
        <taxon>Mytiloidea</taxon>
        <taxon>Mytilidae</taxon>
        <taxon>Mytilinae</taxon>
        <taxon>Mytilus</taxon>
    </lineage>
</organism>
<sequence>MNPQHQQGTPQPPTDHGPQQPPSDQDPPISVPVNNNRTMPNNLMQSIPPQDNRTGFVSLIGDLNAKTGTRDDFIVPDESLIDIFELESDNEILSYMLDYEQLKLQNKPLSRTSECHCNINNYGHKLLDMCKKLHVFIANSRPVSDIGIGRTTCKHVSVIDYLLLSSKLFSLVDEFEILDFISLFSDVHNAIHIVFKSVLLHNEITHDTSQNATTIKWNDNKRNEFVNTFHNSRDQLTNIMNDLENIYTRDTCTQQDIDNVTGEINELFHNTAKTTLSKPHYKSRKKPNS</sequence>
<dbReference type="InterPro" id="IPR036691">
    <property type="entry name" value="Endo/exonu/phosph_ase_sf"/>
</dbReference>
<evidence type="ECO:0000313" key="3">
    <source>
        <dbReference type="Proteomes" id="UP000507470"/>
    </source>
</evidence>
<dbReference type="Proteomes" id="UP000507470">
    <property type="component" value="Unassembled WGS sequence"/>
</dbReference>
<feature type="compositionally biased region" description="Pro residues" evidence="1">
    <location>
        <begin position="10"/>
        <end position="25"/>
    </location>
</feature>
<name>A0A6J8AL46_MYTCO</name>
<accession>A0A6J8AL46</accession>
<protein>
    <submittedName>
        <fullName evidence="2">Uncharacterized protein</fullName>
    </submittedName>
</protein>
<dbReference type="AlphaFoldDB" id="A0A6J8AL46"/>
<reference evidence="2 3" key="1">
    <citation type="submission" date="2020-06" db="EMBL/GenBank/DDBJ databases">
        <authorList>
            <person name="Li R."/>
            <person name="Bekaert M."/>
        </authorList>
    </citation>
    <scope>NUCLEOTIDE SEQUENCE [LARGE SCALE GENOMIC DNA]</scope>
    <source>
        <strain evidence="3">wild</strain>
    </source>
</reference>
<keyword evidence="3" id="KW-1185">Reference proteome</keyword>
<dbReference type="Gene3D" id="3.60.10.10">
    <property type="entry name" value="Endonuclease/exonuclease/phosphatase"/>
    <property type="match status" value="1"/>
</dbReference>
<evidence type="ECO:0000256" key="1">
    <source>
        <dbReference type="SAM" id="MobiDB-lite"/>
    </source>
</evidence>
<gene>
    <name evidence="2" type="ORF">MCOR_7911</name>
</gene>